<dbReference type="InterPro" id="IPR059000">
    <property type="entry name" value="ATPase_P-type_domA"/>
</dbReference>
<dbReference type="PANTHER" id="PTHR48085:SF5">
    <property type="entry name" value="CADMIUM_ZINC-TRANSPORTING ATPASE HMA4-RELATED"/>
    <property type="match status" value="1"/>
</dbReference>
<evidence type="ECO:0000259" key="10">
    <source>
        <dbReference type="Pfam" id="PF00122"/>
    </source>
</evidence>
<dbReference type="Proteomes" id="UP000824125">
    <property type="component" value="Unassembled WGS sequence"/>
</dbReference>
<sequence>GGEELSVKPEDVEVGETILVKPGEKVNLDGEIIEGACELDMAALTGESIPVSVTLGDAVLSGSVCINETIRVRVTKKYADGTIAQILDMLEHAQSKKSRTEKFITKFARIYTPIVCAAALLIIVVPPLFFGGAWSDWIYNGLSALVASCPCAIVISVPLGFFGGLGACSKAGILVKGSNYLEELTKCKTGVFDKTGTITSGKFKYVSCEGDTPERTLLGIIAACEKYSTHPIAKSIRLAFGQYADHMDVKEAKAYPGKGVSAVVDGVKYYAGNEKLMRELGVEFEETKLIGTAVYCATEDRFVGDIVFADIIKEDSKDAIRQLKKLGVEKTYMLTGDKAPIAADIAAKAGIDEYCAKLLPGDKVGKVKEIQKTGKVFYTGDGINDAPVLASADVGIAMGAAGSDIAIEASDIVIMGDSLTKIAQAIKIAKKTMVINKENIIFAIAIKAAIIILAAFGISEMWVAVFGDVGVCLLAVANALRTMIQRK</sequence>
<keyword evidence="9" id="KW-1003">Cell membrane</keyword>
<evidence type="ECO:0000256" key="6">
    <source>
        <dbReference type="ARBA" id="ARBA00023136"/>
    </source>
</evidence>
<dbReference type="AlphaFoldDB" id="A0A9D1MVI4"/>
<keyword evidence="9" id="KW-0547">Nucleotide-binding</keyword>
<dbReference type="NCBIfam" id="TIGR01525">
    <property type="entry name" value="ATPase-IB_hvy"/>
    <property type="match status" value="1"/>
</dbReference>
<comment type="catalytic activity">
    <reaction evidence="8">
        <text>Cd(2+)(in) + ATP + H2O = Cd(2+)(out) + ADP + phosphate + H(+)</text>
        <dbReference type="Rhea" id="RHEA:12132"/>
        <dbReference type="ChEBI" id="CHEBI:15377"/>
        <dbReference type="ChEBI" id="CHEBI:15378"/>
        <dbReference type="ChEBI" id="CHEBI:30616"/>
        <dbReference type="ChEBI" id="CHEBI:43474"/>
        <dbReference type="ChEBI" id="CHEBI:48775"/>
        <dbReference type="ChEBI" id="CHEBI:456216"/>
        <dbReference type="EC" id="7.2.2.21"/>
    </reaction>
</comment>
<dbReference type="SUPFAM" id="SSF81665">
    <property type="entry name" value="Calcium ATPase, transmembrane domain M"/>
    <property type="match status" value="1"/>
</dbReference>
<reference evidence="11" key="2">
    <citation type="journal article" date="2021" name="PeerJ">
        <title>Extensive microbial diversity within the chicken gut microbiome revealed by metagenomics and culture.</title>
        <authorList>
            <person name="Gilroy R."/>
            <person name="Ravi A."/>
            <person name="Getino M."/>
            <person name="Pursley I."/>
            <person name="Horton D.L."/>
            <person name="Alikhan N.F."/>
            <person name="Baker D."/>
            <person name="Gharbi K."/>
            <person name="Hall N."/>
            <person name="Watson M."/>
            <person name="Adriaenssens E.M."/>
            <person name="Foster-Nyarko E."/>
            <person name="Jarju S."/>
            <person name="Secka A."/>
            <person name="Antonio M."/>
            <person name="Oren A."/>
            <person name="Chaudhuri R.R."/>
            <person name="La Ragione R."/>
            <person name="Hildebrand F."/>
            <person name="Pallen M.J."/>
        </authorList>
    </citation>
    <scope>NUCLEOTIDE SEQUENCE</scope>
    <source>
        <strain evidence="11">CHK176-6737</strain>
    </source>
</reference>
<dbReference type="InterPro" id="IPR051014">
    <property type="entry name" value="Cation_Transport_ATPase_IB"/>
</dbReference>
<dbReference type="SUPFAM" id="SSF56784">
    <property type="entry name" value="HAD-like"/>
    <property type="match status" value="1"/>
</dbReference>
<dbReference type="PROSITE" id="PS00154">
    <property type="entry name" value="ATPASE_E1_E2"/>
    <property type="match status" value="1"/>
</dbReference>
<reference evidence="11" key="1">
    <citation type="submission" date="2020-10" db="EMBL/GenBank/DDBJ databases">
        <authorList>
            <person name="Gilroy R."/>
        </authorList>
    </citation>
    <scope>NUCLEOTIDE SEQUENCE</scope>
    <source>
        <strain evidence="11">CHK176-6737</strain>
    </source>
</reference>
<evidence type="ECO:0000256" key="5">
    <source>
        <dbReference type="ARBA" id="ARBA00022989"/>
    </source>
</evidence>
<evidence type="ECO:0000256" key="1">
    <source>
        <dbReference type="ARBA" id="ARBA00004141"/>
    </source>
</evidence>
<dbReference type="InterPro" id="IPR036412">
    <property type="entry name" value="HAD-like_sf"/>
</dbReference>
<dbReference type="InterPro" id="IPR023298">
    <property type="entry name" value="ATPase_P-typ_TM_dom_sf"/>
</dbReference>
<dbReference type="Pfam" id="PF00122">
    <property type="entry name" value="E1-E2_ATPase"/>
    <property type="match status" value="1"/>
</dbReference>
<feature type="transmembrane region" description="Helical" evidence="9">
    <location>
        <begin position="440"/>
        <end position="458"/>
    </location>
</feature>
<dbReference type="Pfam" id="PF00702">
    <property type="entry name" value="Hydrolase"/>
    <property type="match status" value="1"/>
</dbReference>
<evidence type="ECO:0000313" key="11">
    <source>
        <dbReference type="EMBL" id="HIU69571.1"/>
    </source>
</evidence>
<dbReference type="GO" id="GO:0016887">
    <property type="term" value="F:ATP hydrolysis activity"/>
    <property type="evidence" value="ECO:0007669"/>
    <property type="project" value="InterPro"/>
</dbReference>
<protein>
    <recommendedName>
        <fullName evidence="7">Cd(2+)-exporting ATPase</fullName>
        <ecNumber evidence="7">7.2.2.21</ecNumber>
    </recommendedName>
</protein>
<feature type="transmembrane region" description="Helical" evidence="9">
    <location>
        <begin position="142"/>
        <end position="168"/>
    </location>
</feature>
<dbReference type="EC" id="7.2.2.21" evidence="7"/>
<proteinExistence type="inferred from homology"/>
<dbReference type="InterPro" id="IPR008250">
    <property type="entry name" value="ATPase_P-typ_transduc_dom_A_sf"/>
</dbReference>
<dbReference type="Gene3D" id="3.40.50.1000">
    <property type="entry name" value="HAD superfamily/HAD-like"/>
    <property type="match status" value="1"/>
</dbReference>
<dbReference type="SUPFAM" id="SSF81653">
    <property type="entry name" value="Calcium ATPase, transduction domain A"/>
    <property type="match status" value="1"/>
</dbReference>
<evidence type="ECO:0000256" key="8">
    <source>
        <dbReference type="ARBA" id="ARBA00049338"/>
    </source>
</evidence>
<evidence type="ECO:0000313" key="12">
    <source>
        <dbReference type="Proteomes" id="UP000824125"/>
    </source>
</evidence>
<dbReference type="NCBIfam" id="TIGR01512">
    <property type="entry name" value="ATPase-IB2_Cd"/>
    <property type="match status" value="1"/>
</dbReference>
<dbReference type="InterPro" id="IPR001757">
    <property type="entry name" value="P_typ_ATPase"/>
</dbReference>
<name>A0A9D1MVI4_9FIRM</name>
<evidence type="ECO:0000256" key="3">
    <source>
        <dbReference type="ARBA" id="ARBA00022539"/>
    </source>
</evidence>
<dbReference type="PRINTS" id="PR00119">
    <property type="entry name" value="CATATPASE"/>
</dbReference>
<comment type="similarity">
    <text evidence="2 9">Belongs to the cation transport ATPase (P-type) (TC 3.A.3) family. Type IB subfamily.</text>
</comment>
<dbReference type="NCBIfam" id="TIGR01494">
    <property type="entry name" value="ATPase_P-type"/>
    <property type="match status" value="1"/>
</dbReference>
<accession>A0A9D1MVI4</accession>
<evidence type="ECO:0000256" key="2">
    <source>
        <dbReference type="ARBA" id="ARBA00006024"/>
    </source>
</evidence>
<organism evidence="11 12">
    <name type="scientific">Candidatus Scybalenecus merdavium</name>
    <dbReference type="NCBI Taxonomy" id="2840939"/>
    <lineage>
        <taxon>Bacteria</taxon>
        <taxon>Bacillati</taxon>
        <taxon>Bacillota</taxon>
        <taxon>Clostridia</taxon>
        <taxon>Eubacteriales</taxon>
        <taxon>Oscillospiraceae</taxon>
        <taxon>Oscillospiraceae incertae sedis</taxon>
        <taxon>Candidatus Scybalenecus</taxon>
    </lineage>
</organism>
<keyword evidence="4 9" id="KW-0812">Transmembrane</keyword>
<keyword evidence="9" id="KW-0067">ATP-binding</keyword>
<dbReference type="PANTHER" id="PTHR48085">
    <property type="entry name" value="CADMIUM/ZINC-TRANSPORTING ATPASE HMA2-RELATED"/>
    <property type="match status" value="1"/>
</dbReference>
<dbReference type="InterPro" id="IPR023299">
    <property type="entry name" value="ATPase_P-typ_cyto_dom_N"/>
</dbReference>
<dbReference type="InterPro" id="IPR027256">
    <property type="entry name" value="P-typ_ATPase_IB"/>
</dbReference>
<dbReference type="GO" id="GO:0008551">
    <property type="term" value="F:P-type cadmium transporter activity"/>
    <property type="evidence" value="ECO:0007669"/>
    <property type="project" value="UniProtKB-EC"/>
</dbReference>
<dbReference type="InterPro" id="IPR023214">
    <property type="entry name" value="HAD_sf"/>
</dbReference>
<evidence type="ECO:0000256" key="7">
    <source>
        <dbReference type="ARBA" id="ARBA00039103"/>
    </source>
</evidence>
<feature type="transmembrane region" description="Helical" evidence="9">
    <location>
        <begin position="107"/>
        <end position="130"/>
    </location>
</feature>
<dbReference type="Gene3D" id="3.40.1110.10">
    <property type="entry name" value="Calcium-transporting ATPase, cytoplasmic domain N"/>
    <property type="match status" value="1"/>
</dbReference>
<evidence type="ECO:0000256" key="4">
    <source>
        <dbReference type="ARBA" id="ARBA00022692"/>
    </source>
</evidence>
<keyword evidence="3" id="KW-0104">Cadmium</keyword>
<dbReference type="GO" id="GO:0005886">
    <property type="term" value="C:plasma membrane"/>
    <property type="evidence" value="ECO:0007669"/>
    <property type="project" value="UniProtKB-SubCell"/>
</dbReference>
<comment type="subcellular location">
    <subcellularLocation>
        <location evidence="9">Cell membrane</location>
    </subcellularLocation>
    <subcellularLocation>
        <location evidence="1">Membrane</location>
        <topology evidence="1">Multi-pass membrane protein</topology>
    </subcellularLocation>
</comment>
<feature type="domain" description="P-type ATPase A" evidence="10">
    <location>
        <begin position="2"/>
        <end position="90"/>
    </location>
</feature>
<comment type="caution">
    <text evidence="11">The sequence shown here is derived from an EMBL/GenBank/DDBJ whole genome shotgun (WGS) entry which is preliminary data.</text>
</comment>
<keyword evidence="6 9" id="KW-0472">Membrane</keyword>
<dbReference type="GO" id="GO:0046872">
    <property type="term" value="F:metal ion binding"/>
    <property type="evidence" value="ECO:0007669"/>
    <property type="project" value="UniProtKB-KW"/>
</dbReference>
<dbReference type="GO" id="GO:0005524">
    <property type="term" value="F:ATP binding"/>
    <property type="evidence" value="ECO:0007669"/>
    <property type="project" value="UniProtKB-UniRule"/>
</dbReference>
<feature type="non-terminal residue" evidence="11">
    <location>
        <position position="1"/>
    </location>
</feature>
<dbReference type="InterPro" id="IPR018303">
    <property type="entry name" value="ATPase_P-typ_P_site"/>
</dbReference>
<gene>
    <name evidence="11" type="primary">cadA</name>
    <name evidence="11" type="ORF">IAD23_06405</name>
</gene>
<keyword evidence="9" id="KW-0479">Metal-binding</keyword>
<dbReference type="EMBL" id="DVNM01000034">
    <property type="protein sequence ID" value="HIU69571.1"/>
    <property type="molecule type" value="Genomic_DNA"/>
</dbReference>
<feature type="transmembrane region" description="Helical" evidence="9">
    <location>
        <begin position="464"/>
        <end position="484"/>
    </location>
</feature>
<keyword evidence="5 9" id="KW-1133">Transmembrane helix</keyword>
<dbReference type="Gene3D" id="2.70.150.10">
    <property type="entry name" value="Calcium-transporting ATPase, cytoplasmic transduction domain A"/>
    <property type="match status" value="1"/>
</dbReference>
<evidence type="ECO:0000256" key="9">
    <source>
        <dbReference type="RuleBase" id="RU362081"/>
    </source>
</evidence>